<evidence type="ECO:0000313" key="2">
    <source>
        <dbReference type="EMBL" id="PSB56150.1"/>
    </source>
</evidence>
<dbReference type="Proteomes" id="UP000238937">
    <property type="component" value="Unassembled WGS sequence"/>
</dbReference>
<keyword evidence="1" id="KW-0472">Membrane</keyword>
<proteinExistence type="predicted"/>
<evidence type="ECO:0000313" key="3">
    <source>
        <dbReference type="Proteomes" id="UP000238937"/>
    </source>
</evidence>
<dbReference type="AlphaFoldDB" id="A0A2T1GF59"/>
<reference evidence="2 3" key="1">
    <citation type="submission" date="2018-03" db="EMBL/GenBank/DDBJ databases">
        <title>The ancient ancestry and fast evolution of plastids.</title>
        <authorList>
            <person name="Moore K.R."/>
            <person name="Magnabosco C."/>
            <person name="Momper L."/>
            <person name="Gold D.A."/>
            <person name="Bosak T."/>
            <person name="Fournier G.P."/>
        </authorList>
    </citation>
    <scope>NUCLEOTIDE SEQUENCE [LARGE SCALE GENOMIC DNA]</scope>
    <source>
        <strain evidence="2 3">CCALA 037</strain>
    </source>
</reference>
<sequence length="198" mass="21695">MAKYNSKLQTSFDRFYYSFSLDFWLVLANTLAVANWAIDSTNTLTLLALPLIAFGSAWAFVNKSRQNQKAFRNFIDRYKLTGILTLSLALMTLVTVFNFATSPSHAFIVNETGVDVFKKLFTAGDASNANSGLAGFASTIVIALRVAFFMAFVGVLVNVAEELKNRSEWTEVVKMPIIFAVVLGAVEIVAGMLLKAPA</sequence>
<feature type="transmembrane region" description="Helical" evidence="1">
    <location>
        <begin position="82"/>
        <end position="100"/>
    </location>
</feature>
<feature type="transmembrane region" description="Helical" evidence="1">
    <location>
        <begin position="21"/>
        <end position="38"/>
    </location>
</feature>
<gene>
    <name evidence="2" type="ORF">C7B77_12790</name>
</gene>
<keyword evidence="3" id="KW-1185">Reference proteome</keyword>
<evidence type="ECO:0000256" key="1">
    <source>
        <dbReference type="SAM" id="Phobius"/>
    </source>
</evidence>
<accession>A0A2T1GF59</accession>
<feature type="transmembrane region" description="Helical" evidence="1">
    <location>
        <begin position="136"/>
        <end position="160"/>
    </location>
</feature>
<organism evidence="2 3">
    <name type="scientific">Chamaesiphon polymorphus CCALA 037</name>
    <dbReference type="NCBI Taxonomy" id="2107692"/>
    <lineage>
        <taxon>Bacteria</taxon>
        <taxon>Bacillati</taxon>
        <taxon>Cyanobacteriota</taxon>
        <taxon>Cyanophyceae</taxon>
        <taxon>Gomontiellales</taxon>
        <taxon>Chamaesiphonaceae</taxon>
        <taxon>Chamaesiphon</taxon>
    </lineage>
</organism>
<protein>
    <submittedName>
        <fullName evidence="2">Uncharacterized protein</fullName>
    </submittedName>
</protein>
<name>A0A2T1GF59_9CYAN</name>
<feature type="transmembrane region" description="Helical" evidence="1">
    <location>
        <begin position="44"/>
        <end position="61"/>
    </location>
</feature>
<feature type="transmembrane region" description="Helical" evidence="1">
    <location>
        <begin position="172"/>
        <end position="194"/>
    </location>
</feature>
<dbReference type="EMBL" id="PVWO01000142">
    <property type="protein sequence ID" value="PSB56150.1"/>
    <property type="molecule type" value="Genomic_DNA"/>
</dbReference>
<keyword evidence="1" id="KW-1133">Transmembrane helix</keyword>
<keyword evidence="1" id="KW-0812">Transmembrane</keyword>
<dbReference type="RefSeq" id="WP_106305090.1">
    <property type="nucleotide sequence ID" value="NZ_PVWO01000142.1"/>
</dbReference>
<comment type="caution">
    <text evidence="2">The sequence shown here is derived from an EMBL/GenBank/DDBJ whole genome shotgun (WGS) entry which is preliminary data.</text>
</comment>